<dbReference type="Proteomes" id="UP000035061">
    <property type="component" value="Chromosome"/>
</dbReference>
<organism evidence="1 2">
    <name type="scientific">Bifidobacterium catenulatum DSM 16992 = JCM 1194 = LMG 11043</name>
    <dbReference type="NCBI Taxonomy" id="566552"/>
    <lineage>
        <taxon>Bacteria</taxon>
        <taxon>Bacillati</taxon>
        <taxon>Actinomycetota</taxon>
        <taxon>Actinomycetes</taxon>
        <taxon>Bifidobacteriales</taxon>
        <taxon>Bifidobacteriaceae</taxon>
        <taxon>Bifidobacterium</taxon>
    </lineage>
</organism>
<accession>A0ABM7EXI1</accession>
<protein>
    <submittedName>
        <fullName evidence="1">Uncharacterized protein</fullName>
    </submittedName>
</protein>
<keyword evidence="2" id="KW-1185">Reference proteome</keyword>
<reference evidence="1 2" key="1">
    <citation type="submission" date="2012-02" db="EMBL/GenBank/DDBJ databases">
        <title>Complete genome sequence of Bifidobacterium catenulatum JCM 1194.</title>
        <authorList>
            <person name="Toh H."/>
            <person name="Oshima K."/>
            <person name="Morita H."/>
            <person name="Hattori M."/>
        </authorList>
    </citation>
    <scope>NUCLEOTIDE SEQUENCE [LARGE SCALE GENOMIC DNA]</scope>
    <source>
        <strain evidence="1 2">JCM 1194</strain>
    </source>
</reference>
<evidence type="ECO:0000313" key="1">
    <source>
        <dbReference type="EMBL" id="BAR02420.1"/>
    </source>
</evidence>
<sequence length="52" mass="6128">MFDVALYPFEKRLDVTVAGELPCFPYIPEMTVKPAKYEEMVVRAIFIEYTHE</sequence>
<proteinExistence type="predicted"/>
<name>A0ABM7EXI1_9BIFI</name>
<evidence type="ECO:0000313" key="2">
    <source>
        <dbReference type="Proteomes" id="UP000035061"/>
    </source>
</evidence>
<gene>
    <name evidence="1" type="ORF">BBCT_1452</name>
</gene>
<dbReference type="EMBL" id="AP012325">
    <property type="protein sequence ID" value="BAR02420.1"/>
    <property type="molecule type" value="Genomic_DNA"/>
</dbReference>